<dbReference type="SUPFAM" id="SSF53850">
    <property type="entry name" value="Periplasmic binding protein-like II"/>
    <property type="match status" value="1"/>
</dbReference>
<dbReference type="SMART" id="SM00327">
    <property type="entry name" value="VWA"/>
    <property type="match status" value="1"/>
</dbReference>
<evidence type="ECO:0000256" key="1">
    <source>
        <dbReference type="SAM" id="Phobius"/>
    </source>
</evidence>
<keyword evidence="1" id="KW-0472">Membrane</keyword>
<evidence type="ECO:0000259" key="2">
    <source>
        <dbReference type="PROSITE" id="PS50234"/>
    </source>
</evidence>
<accession>A0A545AFV0</accession>
<evidence type="ECO:0000313" key="3">
    <source>
        <dbReference type="EMBL" id="TQS40151.1"/>
    </source>
</evidence>
<keyword evidence="4" id="KW-1185">Reference proteome</keyword>
<keyword evidence="1" id="KW-0812">Transmembrane</keyword>
<dbReference type="AlphaFoldDB" id="A0A545AFV0"/>
<dbReference type="InterPro" id="IPR002035">
    <property type="entry name" value="VWF_A"/>
</dbReference>
<comment type="caution">
    <text evidence="3">The sequence shown here is derived from an EMBL/GenBank/DDBJ whole genome shotgun (WGS) entry which is preliminary data.</text>
</comment>
<dbReference type="RefSeq" id="WP_142709401.1">
    <property type="nucleotide sequence ID" value="NZ_VIRS01000046.1"/>
</dbReference>
<dbReference type="InterPro" id="IPR036465">
    <property type="entry name" value="vWFA_dom_sf"/>
</dbReference>
<feature type="transmembrane region" description="Helical" evidence="1">
    <location>
        <begin position="33"/>
        <end position="53"/>
    </location>
</feature>
<keyword evidence="1" id="KW-1133">Transmembrane helix</keyword>
<dbReference type="OrthoDB" id="5621159at2"/>
<dbReference type="Pfam" id="PF13531">
    <property type="entry name" value="SBP_bac_11"/>
    <property type="match status" value="1"/>
</dbReference>
<dbReference type="EMBL" id="VIRS01000046">
    <property type="protein sequence ID" value="TQS40151.1"/>
    <property type="molecule type" value="Genomic_DNA"/>
</dbReference>
<dbReference type="Proteomes" id="UP000317982">
    <property type="component" value="Unassembled WGS sequence"/>
</dbReference>
<dbReference type="PROSITE" id="PS50234">
    <property type="entry name" value="VWFA"/>
    <property type="match status" value="1"/>
</dbReference>
<sequence>MARGRHRSAAVLRQQASLSSAARPRRRWLPPPWLAATIVIVVVLASFGVGYALRAGDCSGDPVVLSVVTSPDQQNVVRGLASSWEREKHSFDGHCGAIAVRGEESATVGQSLSPTQNGAATSQRVDVWMPDSSTWVTATAARSGMAKLFAYDRPSIATSPIVMAAPRPMADALGWPNRPISWMQLALQRIGGRTWKDYGHPEWGALRLGIGDPRQSMAALGTLLSVVDADTDTQVDENELHNALLLARADTLQKATSAAFVQTLRTSADPDGMLAASGPFPATEQQVAAYDVDNPAVPLTAIHPTEGTIFADYPYVTLAASWVDPVRQEIAGSFLELLQGRTGREAYGKAGFRDPERTTRYVQGFEPVQGMGSPAGDARPLPNDEAIVKTVVFWTALQRKANVLATVDTSGSMADPAPDRSGPRIKVVQEACIRAITLFSPESGVGLWKFSTDLKGKQDYQQLVPMGPVGGTLPGSTTPRRVALETAIRRDLKPHGWTALYNTIDAAYRQVQANYQPGRLNLLVLLTDGKNETPGGLTRPQLVARLRAAMKPDRPVQVIAIGFGAGADLRELREITSAVGGKAYSADSGSDIDQIFLSTLTGR</sequence>
<organism evidence="3 4">
    <name type="scientific">Cryptosporangium phraense</name>
    <dbReference type="NCBI Taxonomy" id="2593070"/>
    <lineage>
        <taxon>Bacteria</taxon>
        <taxon>Bacillati</taxon>
        <taxon>Actinomycetota</taxon>
        <taxon>Actinomycetes</taxon>
        <taxon>Cryptosporangiales</taxon>
        <taxon>Cryptosporangiaceae</taxon>
        <taxon>Cryptosporangium</taxon>
    </lineage>
</organism>
<feature type="domain" description="VWFA" evidence="2">
    <location>
        <begin position="402"/>
        <end position="600"/>
    </location>
</feature>
<dbReference type="SUPFAM" id="SSF53300">
    <property type="entry name" value="vWA-like"/>
    <property type="match status" value="1"/>
</dbReference>
<dbReference type="Pfam" id="PF00092">
    <property type="entry name" value="VWA"/>
    <property type="match status" value="1"/>
</dbReference>
<protein>
    <submittedName>
        <fullName evidence="3">VWA domain-containing protein</fullName>
    </submittedName>
</protein>
<dbReference type="Gene3D" id="3.40.50.410">
    <property type="entry name" value="von Willebrand factor, type A domain"/>
    <property type="match status" value="1"/>
</dbReference>
<name>A0A545AFV0_9ACTN</name>
<gene>
    <name evidence="3" type="ORF">FL583_36095</name>
</gene>
<proteinExistence type="predicted"/>
<evidence type="ECO:0000313" key="4">
    <source>
        <dbReference type="Proteomes" id="UP000317982"/>
    </source>
</evidence>
<dbReference type="InParanoid" id="A0A545AFV0"/>
<reference evidence="3 4" key="1">
    <citation type="submission" date="2019-07" db="EMBL/GenBank/DDBJ databases">
        <title>Cryptosporangium phraense sp. nov., isolated from plant litter.</title>
        <authorList>
            <person name="Suriyachadkun C."/>
        </authorList>
    </citation>
    <scope>NUCLEOTIDE SEQUENCE [LARGE SCALE GENOMIC DNA]</scope>
    <source>
        <strain evidence="3 4">A-T 5661</strain>
    </source>
</reference>